<evidence type="ECO:0000313" key="1">
    <source>
        <dbReference type="EMBL" id="TNV74785.1"/>
    </source>
</evidence>
<sequence>MRSLRLWLGIDTSCGNYGCLRLPQNLFLVLLTGRIWSCSKCFPTINYYAKIVSYKVIVGQHIICPILVLKIQIHNDVPIVWPIQCISWHNIRTMCCDEAFFLVKYGHTNSESNYILCGSNGQIIENGLVDIIDLVNVPAPTNGAKIAIAQGVTKAFCSCLLANYRVKQQLILAWIPTEYAAWKTEKLPVFKPKQRAEVGEKLLKVMCVEANINISFLCSCRGIEIACAIQEWINVPVKLI</sequence>
<name>A0A8J8NIB2_HALGN</name>
<dbReference type="EMBL" id="RRYP01016642">
    <property type="protein sequence ID" value="TNV74785.1"/>
    <property type="molecule type" value="Genomic_DNA"/>
</dbReference>
<keyword evidence="2" id="KW-1185">Reference proteome</keyword>
<proteinExistence type="predicted"/>
<comment type="caution">
    <text evidence="1">The sequence shown here is derived from an EMBL/GenBank/DDBJ whole genome shotgun (WGS) entry which is preliminary data.</text>
</comment>
<protein>
    <submittedName>
        <fullName evidence="1">Uncharacterized protein</fullName>
    </submittedName>
</protein>
<accession>A0A8J8NIB2</accession>
<organism evidence="1 2">
    <name type="scientific">Halteria grandinella</name>
    <dbReference type="NCBI Taxonomy" id="5974"/>
    <lineage>
        <taxon>Eukaryota</taxon>
        <taxon>Sar</taxon>
        <taxon>Alveolata</taxon>
        <taxon>Ciliophora</taxon>
        <taxon>Intramacronucleata</taxon>
        <taxon>Spirotrichea</taxon>
        <taxon>Stichotrichia</taxon>
        <taxon>Sporadotrichida</taxon>
        <taxon>Halteriidae</taxon>
        <taxon>Halteria</taxon>
    </lineage>
</organism>
<reference evidence="1" key="1">
    <citation type="submission" date="2019-06" db="EMBL/GenBank/DDBJ databases">
        <authorList>
            <person name="Zheng W."/>
        </authorList>
    </citation>
    <scope>NUCLEOTIDE SEQUENCE</scope>
    <source>
        <strain evidence="1">QDHG01</strain>
    </source>
</reference>
<dbReference type="AlphaFoldDB" id="A0A8J8NIB2"/>
<dbReference type="Proteomes" id="UP000785679">
    <property type="component" value="Unassembled WGS sequence"/>
</dbReference>
<gene>
    <name evidence="1" type="ORF">FGO68_gene12302</name>
</gene>
<evidence type="ECO:0000313" key="2">
    <source>
        <dbReference type="Proteomes" id="UP000785679"/>
    </source>
</evidence>